<evidence type="ECO:0000313" key="2">
    <source>
        <dbReference type="EMBL" id="SEN08634.1"/>
    </source>
</evidence>
<accession>A0A1H8DP89</accession>
<dbReference type="Proteomes" id="UP000198984">
    <property type="component" value="Unassembled WGS sequence"/>
</dbReference>
<proteinExistence type="predicted"/>
<gene>
    <name evidence="2" type="ORF">SAMN04488505_10850</name>
</gene>
<dbReference type="AlphaFoldDB" id="A0A1H8DP89"/>
<dbReference type="STRING" id="573321.SAMN04488505_10850"/>
<sequence>MKFSKLLLSAAMAAAFVACSKDETTPEGGNNSGEILGTYDFVGMKVTSKSTATDNSSTDKTITYSSYNSKENQGTVVFDASKVVSSNFAYTVDTTVKAEIYTEGEEMQTIEIPFMFKAPASGSTAAYKMKGTDSIYFEKGFISLPDNSGTAPTTPNTAKVTWVGDTLVLYSAIAYTSSQQASGITFTTLMTATQEVKLKKRK</sequence>
<evidence type="ECO:0000256" key="1">
    <source>
        <dbReference type="SAM" id="SignalP"/>
    </source>
</evidence>
<keyword evidence="3" id="KW-1185">Reference proteome</keyword>
<reference evidence="2 3" key="1">
    <citation type="submission" date="2016-10" db="EMBL/GenBank/DDBJ databases">
        <authorList>
            <person name="de Groot N.N."/>
        </authorList>
    </citation>
    <scope>NUCLEOTIDE SEQUENCE [LARGE SCALE GENOMIC DNA]</scope>
    <source>
        <strain evidence="2 3">DSM 21039</strain>
    </source>
</reference>
<feature type="signal peptide" evidence="1">
    <location>
        <begin position="1"/>
        <end position="20"/>
    </location>
</feature>
<evidence type="ECO:0000313" key="3">
    <source>
        <dbReference type="Proteomes" id="UP000198984"/>
    </source>
</evidence>
<dbReference type="RefSeq" id="WP_143081128.1">
    <property type="nucleotide sequence ID" value="NZ_FOBB01000008.1"/>
</dbReference>
<dbReference type="OrthoDB" id="673912at2"/>
<keyword evidence="1" id="KW-0732">Signal</keyword>
<evidence type="ECO:0008006" key="4">
    <source>
        <dbReference type="Google" id="ProtNLM"/>
    </source>
</evidence>
<protein>
    <recommendedName>
        <fullName evidence="4">Lipocalin-like domain-containing protein</fullName>
    </recommendedName>
</protein>
<feature type="chain" id="PRO_5011651572" description="Lipocalin-like domain-containing protein" evidence="1">
    <location>
        <begin position="21"/>
        <end position="202"/>
    </location>
</feature>
<organism evidence="2 3">
    <name type="scientific">Chitinophaga rupis</name>
    <dbReference type="NCBI Taxonomy" id="573321"/>
    <lineage>
        <taxon>Bacteria</taxon>
        <taxon>Pseudomonadati</taxon>
        <taxon>Bacteroidota</taxon>
        <taxon>Chitinophagia</taxon>
        <taxon>Chitinophagales</taxon>
        <taxon>Chitinophagaceae</taxon>
        <taxon>Chitinophaga</taxon>
    </lineage>
</organism>
<name>A0A1H8DP89_9BACT</name>
<dbReference type="PROSITE" id="PS51257">
    <property type="entry name" value="PROKAR_LIPOPROTEIN"/>
    <property type="match status" value="1"/>
</dbReference>
<dbReference type="EMBL" id="FOBB01000008">
    <property type="protein sequence ID" value="SEN08634.1"/>
    <property type="molecule type" value="Genomic_DNA"/>
</dbReference>